<evidence type="ECO:0000313" key="3">
    <source>
        <dbReference type="Proteomes" id="UP000276133"/>
    </source>
</evidence>
<dbReference type="OrthoDB" id="10499922at2759"/>
<keyword evidence="1" id="KW-1133">Transmembrane helix</keyword>
<organism evidence="2 3">
    <name type="scientific">Brachionus plicatilis</name>
    <name type="common">Marine rotifer</name>
    <name type="synonym">Brachionus muelleri</name>
    <dbReference type="NCBI Taxonomy" id="10195"/>
    <lineage>
        <taxon>Eukaryota</taxon>
        <taxon>Metazoa</taxon>
        <taxon>Spiralia</taxon>
        <taxon>Gnathifera</taxon>
        <taxon>Rotifera</taxon>
        <taxon>Eurotatoria</taxon>
        <taxon>Monogononta</taxon>
        <taxon>Pseudotrocha</taxon>
        <taxon>Ploima</taxon>
        <taxon>Brachionidae</taxon>
        <taxon>Brachionus</taxon>
    </lineage>
</organism>
<feature type="transmembrane region" description="Helical" evidence="1">
    <location>
        <begin position="101"/>
        <end position="122"/>
    </location>
</feature>
<feature type="transmembrane region" description="Helical" evidence="1">
    <location>
        <begin position="27"/>
        <end position="45"/>
    </location>
</feature>
<evidence type="ECO:0000256" key="1">
    <source>
        <dbReference type="SAM" id="Phobius"/>
    </source>
</evidence>
<keyword evidence="1" id="KW-0472">Membrane</keyword>
<dbReference type="Proteomes" id="UP000276133">
    <property type="component" value="Unassembled WGS sequence"/>
</dbReference>
<reference evidence="2 3" key="1">
    <citation type="journal article" date="2018" name="Sci. Rep.">
        <title>Genomic signatures of local adaptation to the degree of environmental predictability in rotifers.</title>
        <authorList>
            <person name="Franch-Gras L."/>
            <person name="Hahn C."/>
            <person name="Garcia-Roger E.M."/>
            <person name="Carmona M.J."/>
            <person name="Serra M."/>
            <person name="Gomez A."/>
        </authorList>
    </citation>
    <scope>NUCLEOTIDE SEQUENCE [LARGE SCALE GENOMIC DNA]</scope>
    <source>
        <strain evidence="2">HYR1</strain>
    </source>
</reference>
<feature type="transmembrane region" description="Helical" evidence="1">
    <location>
        <begin position="249"/>
        <end position="276"/>
    </location>
</feature>
<evidence type="ECO:0000313" key="2">
    <source>
        <dbReference type="EMBL" id="RNA09101.1"/>
    </source>
</evidence>
<feature type="transmembrane region" description="Helical" evidence="1">
    <location>
        <begin position="57"/>
        <end position="81"/>
    </location>
</feature>
<gene>
    <name evidence="2" type="ORF">BpHYR1_006574</name>
</gene>
<keyword evidence="1" id="KW-0812">Transmembrane</keyword>
<name>A0A3M7QDK3_BRAPC</name>
<accession>A0A3M7QDK3</accession>
<keyword evidence="3" id="KW-1185">Reference proteome</keyword>
<dbReference type="EMBL" id="REGN01006546">
    <property type="protein sequence ID" value="RNA09101.1"/>
    <property type="molecule type" value="Genomic_DNA"/>
</dbReference>
<sequence>MDQRYLDTVLDGSSKFLNFAMEMDERTITGLTSALGVVLSLYSLHRIELKIKELAQWILGLNSIYILLIILFISIIVYLLIKHDMLSKICDYLTRNFELRHLVVGSVVLLVTVAIASQFINLKPVHTQSKLLGPIKSIDHLNLSDNQLKDFNQKFLKFLSNLSRKHLVVDKMNSSEYFRAKNKSNSLPLMNITKTSNMSQIELFNDSLKLFTFMESFITANQIQSVDLAAKQSPKDESKFESIVDLWNFMVKICIFCAINLVFIYLIIRALMWVILETSSEKSIDDDSMSGLDMNFSATSSMDKTESESIQDNEKKKVSYKKNCSQRTSPNRINKKILLKKAQKFSNSFDGVYDIDQGYEEVDNLKRLSTSLISVVKVENYDPKPIVEQDDMDVQEERIQDEFNIEFFINWLTSDDISHDFSLEKEIDCDLPSLLNNLIETNLISDSVIFFSNSIIKMTSLI</sequence>
<proteinExistence type="predicted"/>
<dbReference type="AlphaFoldDB" id="A0A3M7QDK3"/>
<protein>
    <submittedName>
        <fullName evidence="2">Uncharacterized protein</fullName>
    </submittedName>
</protein>
<comment type="caution">
    <text evidence="2">The sequence shown here is derived from an EMBL/GenBank/DDBJ whole genome shotgun (WGS) entry which is preliminary data.</text>
</comment>